<feature type="chain" id="PRO_5042155632" evidence="1">
    <location>
        <begin position="22"/>
        <end position="90"/>
    </location>
</feature>
<evidence type="ECO:0000256" key="1">
    <source>
        <dbReference type="SAM" id="SignalP"/>
    </source>
</evidence>
<keyword evidence="3" id="KW-1185">Reference proteome</keyword>
<comment type="caution">
    <text evidence="2">The sequence shown here is derived from an EMBL/GenBank/DDBJ whole genome shotgun (WGS) entry which is preliminary data.</text>
</comment>
<evidence type="ECO:0000313" key="3">
    <source>
        <dbReference type="Proteomes" id="UP001209317"/>
    </source>
</evidence>
<dbReference type="RefSeq" id="WP_263038275.1">
    <property type="nucleotide sequence ID" value="NZ_JAOTPL010000013.1"/>
</dbReference>
<name>A0AAE3INB1_9BACT</name>
<dbReference type="Proteomes" id="UP001209317">
    <property type="component" value="Unassembled WGS sequence"/>
</dbReference>
<accession>A0AAE3INB1</accession>
<reference evidence="2" key="1">
    <citation type="submission" date="2022-10" db="EMBL/GenBank/DDBJ databases">
        <authorList>
            <person name="Kim H.S."/>
            <person name="Kim J.-S."/>
            <person name="Suh M.K."/>
            <person name="Eom M.K."/>
            <person name="Lee J.-S."/>
        </authorList>
    </citation>
    <scope>NUCLEOTIDE SEQUENCE</scope>
    <source>
        <strain evidence="2">LIP-5</strain>
    </source>
</reference>
<feature type="signal peptide" evidence="1">
    <location>
        <begin position="1"/>
        <end position="21"/>
    </location>
</feature>
<protein>
    <submittedName>
        <fullName evidence="2">Uncharacterized protein</fullName>
    </submittedName>
</protein>
<dbReference type="AlphaFoldDB" id="A0AAE3INB1"/>
<dbReference type="EMBL" id="JAOTPL010000013">
    <property type="protein sequence ID" value="MCU7694789.1"/>
    <property type="molecule type" value="Genomic_DNA"/>
</dbReference>
<evidence type="ECO:0000313" key="2">
    <source>
        <dbReference type="EMBL" id="MCU7694789.1"/>
    </source>
</evidence>
<sequence length="90" mass="10103">MTIDVQERIVLFIFLLFTAFAAATSPADTTRCFQSQTTVGKTVQPQKYLISVNDSIHDDTLYQNVSEEGYPLSYSGRLKLKPALIKNTEL</sequence>
<organism evidence="2 3">
    <name type="scientific">Haoranjiania flava</name>
    <dbReference type="NCBI Taxonomy" id="1856322"/>
    <lineage>
        <taxon>Bacteria</taxon>
        <taxon>Pseudomonadati</taxon>
        <taxon>Bacteroidota</taxon>
        <taxon>Chitinophagia</taxon>
        <taxon>Chitinophagales</taxon>
        <taxon>Chitinophagaceae</taxon>
        <taxon>Haoranjiania</taxon>
    </lineage>
</organism>
<gene>
    <name evidence="2" type="ORF">OD355_09710</name>
</gene>
<keyword evidence="1" id="KW-0732">Signal</keyword>
<proteinExistence type="predicted"/>